<keyword evidence="4" id="KW-1003">Cell membrane</keyword>
<evidence type="ECO:0000256" key="7">
    <source>
        <dbReference type="ARBA" id="ARBA00023136"/>
    </source>
</evidence>
<dbReference type="GO" id="GO:0015920">
    <property type="term" value="P:lipopolysaccharide transport"/>
    <property type="evidence" value="ECO:0007669"/>
    <property type="project" value="TreeGrafter"/>
</dbReference>
<feature type="transmembrane region" description="Helical" evidence="9">
    <location>
        <begin position="104"/>
        <end position="124"/>
    </location>
</feature>
<comment type="subunit">
    <text evidence="8">Component of the lipopolysaccharide transport and assembly complex. The LptBFG transporter is composed of two ATP-binding proteins (LptB) and two transmembrane proteins (LptF and LptG).</text>
</comment>
<comment type="function">
    <text evidence="1">Part of the ABC transporter complex LptBFG involved in the translocation of lipopolysaccharide (LPS) from the inner membrane to the outer membrane.</text>
</comment>
<feature type="transmembrane region" description="Helical" evidence="9">
    <location>
        <begin position="275"/>
        <end position="293"/>
    </location>
</feature>
<evidence type="ECO:0000256" key="4">
    <source>
        <dbReference type="ARBA" id="ARBA00022475"/>
    </source>
</evidence>
<comment type="similarity">
    <text evidence="3">Belongs to the LptF/LptG family.</text>
</comment>
<organism evidence="10 11">
    <name type="scientific">Legionella fallonii LLAP-10</name>
    <dbReference type="NCBI Taxonomy" id="1212491"/>
    <lineage>
        <taxon>Bacteria</taxon>
        <taxon>Pseudomonadati</taxon>
        <taxon>Pseudomonadota</taxon>
        <taxon>Gammaproteobacteria</taxon>
        <taxon>Legionellales</taxon>
        <taxon>Legionellaceae</taxon>
        <taxon>Legionella</taxon>
    </lineage>
</organism>
<dbReference type="AlphaFoldDB" id="A0A098G901"/>
<keyword evidence="7 9" id="KW-0472">Membrane</keyword>
<gene>
    <name evidence="10" type="ORF">LFA_2575</name>
</gene>
<dbReference type="EMBL" id="LN614827">
    <property type="protein sequence ID" value="CEG57945.1"/>
    <property type="molecule type" value="Genomic_DNA"/>
</dbReference>
<feature type="transmembrane region" description="Helical" evidence="9">
    <location>
        <begin position="305"/>
        <end position="323"/>
    </location>
</feature>
<dbReference type="Proteomes" id="UP000032430">
    <property type="component" value="Chromosome I"/>
</dbReference>
<dbReference type="KEGG" id="lfa:LFA_2575"/>
<feature type="transmembrane region" description="Helical" evidence="9">
    <location>
        <begin position="63"/>
        <end position="83"/>
    </location>
</feature>
<dbReference type="OrthoDB" id="9776227at2"/>
<dbReference type="PANTHER" id="PTHR33529">
    <property type="entry name" value="SLR0882 PROTEIN-RELATED"/>
    <property type="match status" value="1"/>
</dbReference>
<accession>A0A098G901</accession>
<feature type="transmembrane region" description="Helical" evidence="9">
    <location>
        <begin position="335"/>
        <end position="352"/>
    </location>
</feature>
<evidence type="ECO:0000256" key="3">
    <source>
        <dbReference type="ARBA" id="ARBA00007725"/>
    </source>
</evidence>
<dbReference type="GO" id="GO:0055085">
    <property type="term" value="P:transmembrane transport"/>
    <property type="evidence" value="ECO:0007669"/>
    <property type="project" value="InterPro"/>
</dbReference>
<name>A0A098G901_9GAMM</name>
<keyword evidence="5 9" id="KW-0812">Transmembrane</keyword>
<evidence type="ECO:0000256" key="8">
    <source>
        <dbReference type="ARBA" id="ARBA00026081"/>
    </source>
</evidence>
<dbReference type="STRING" id="1212491.LFA_2575"/>
<dbReference type="Pfam" id="PF03739">
    <property type="entry name" value="LptF_LptG"/>
    <property type="match status" value="1"/>
</dbReference>
<dbReference type="InterPro" id="IPR005495">
    <property type="entry name" value="LptG/LptF_permease"/>
</dbReference>
<evidence type="ECO:0000256" key="5">
    <source>
        <dbReference type="ARBA" id="ARBA00022692"/>
    </source>
</evidence>
<evidence type="ECO:0000256" key="6">
    <source>
        <dbReference type="ARBA" id="ARBA00022989"/>
    </source>
</evidence>
<feature type="transmembrane region" description="Helical" evidence="9">
    <location>
        <begin position="12"/>
        <end position="35"/>
    </location>
</feature>
<evidence type="ECO:0000256" key="2">
    <source>
        <dbReference type="ARBA" id="ARBA00004651"/>
    </source>
</evidence>
<dbReference type="HOGENOM" id="CLU_028799_1_1_6"/>
<protein>
    <recommendedName>
        <fullName evidence="12">Permease</fullName>
    </recommendedName>
</protein>
<evidence type="ECO:0000256" key="9">
    <source>
        <dbReference type="SAM" id="Phobius"/>
    </source>
</evidence>
<comment type="subcellular location">
    <subcellularLocation>
        <location evidence="2">Cell membrane</location>
        <topology evidence="2">Multi-pass membrane protein</topology>
    </subcellularLocation>
</comment>
<dbReference type="InterPro" id="IPR030923">
    <property type="entry name" value="LptG"/>
</dbReference>
<keyword evidence="11" id="KW-1185">Reference proteome</keyword>
<keyword evidence="6 9" id="KW-1133">Transmembrane helix</keyword>
<dbReference type="NCBIfam" id="TIGR04408">
    <property type="entry name" value="LptG_lptG"/>
    <property type="match status" value="1"/>
</dbReference>
<evidence type="ECO:0008006" key="12">
    <source>
        <dbReference type="Google" id="ProtNLM"/>
    </source>
</evidence>
<dbReference type="RefSeq" id="WP_045096353.1">
    <property type="nucleotide sequence ID" value="NZ_LN614827.1"/>
</dbReference>
<sequence>MSIRILDRYIAKTVLLAIGLVTLMLAGLQVFILFVGQLDDLGKVDYGILQATYFVLLQLPYQIYLFFPMASLLGCLIGLGVMANHSELIVMRSAGMSIGQITWAVLKASIIVIILITSMGETLVPFMSHYANDYKTAALSGGQTLRTAQGVWLRYGNDFISIGSILPNNVLQNIYQFRFDEQHHLKIARDIDEAKYVDNSWIAYGVKQTEFYSDHTKATTFNSIPWDVQVKPHILQISGINPDEMTLHELNRYIREQKRNHQNAHNYKFAFLQRIIQPLTTMVMMILAIPFIFGPLRSSTMGFKLLVGATVGFGFHIVNRFFGPVSTVFQWPAELAAVGPTLIFALLGLYLMKRVR</sequence>
<proteinExistence type="inferred from homology"/>
<dbReference type="GO" id="GO:0043190">
    <property type="term" value="C:ATP-binding cassette (ABC) transporter complex"/>
    <property type="evidence" value="ECO:0007669"/>
    <property type="project" value="InterPro"/>
</dbReference>
<reference evidence="11" key="1">
    <citation type="submission" date="2014-09" db="EMBL/GenBank/DDBJ databases">
        <authorList>
            <person name="Gomez-Valero L."/>
        </authorList>
    </citation>
    <scope>NUCLEOTIDE SEQUENCE [LARGE SCALE GENOMIC DNA]</scope>
    <source>
        <strain evidence="11">ATCC700992</strain>
    </source>
</reference>
<evidence type="ECO:0000313" key="10">
    <source>
        <dbReference type="EMBL" id="CEG57945.1"/>
    </source>
</evidence>
<dbReference type="PANTHER" id="PTHR33529:SF2">
    <property type="entry name" value="LIPOPOLYSACCHARIDE EXPORT SYSTEM PERMEASE PROTEIN LPTG"/>
    <property type="match status" value="1"/>
</dbReference>
<evidence type="ECO:0000313" key="11">
    <source>
        <dbReference type="Proteomes" id="UP000032430"/>
    </source>
</evidence>
<evidence type="ECO:0000256" key="1">
    <source>
        <dbReference type="ARBA" id="ARBA00002265"/>
    </source>
</evidence>